<evidence type="ECO:0000259" key="8">
    <source>
        <dbReference type="SMART" id="SM00607"/>
    </source>
</evidence>
<organism evidence="9 10">
    <name type="scientific">Carassius auratus</name>
    <name type="common">Goldfish</name>
    <dbReference type="NCBI Taxonomy" id="7957"/>
    <lineage>
        <taxon>Eukaryota</taxon>
        <taxon>Metazoa</taxon>
        <taxon>Chordata</taxon>
        <taxon>Craniata</taxon>
        <taxon>Vertebrata</taxon>
        <taxon>Euteleostomi</taxon>
        <taxon>Actinopterygii</taxon>
        <taxon>Neopterygii</taxon>
        <taxon>Teleostei</taxon>
        <taxon>Ostariophysi</taxon>
        <taxon>Cypriniformes</taxon>
        <taxon>Cyprinidae</taxon>
        <taxon>Cyprininae</taxon>
        <taxon>Carassius</taxon>
    </lineage>
</organism>
<dbReference type="InterPro" id="IPR051941">
    <property type="entry name" value="BG_Antigen-Binding_Lectin"/>
</dbReference>
<dbReference type="InterPro" id="IPR008979">
    <property type="entry name" value="Galactose-bd-like_sf"/>
</dbReference>
<dbReference type="GO" id="GO:0001868">
    <property type="term" value="P:regulation of complement activation, lectin pathway"/>
    <property type="evidence" value="ECO:0007669"/>
    <property type="project" value="UniProtKB-ARBA"/>
</dbReference>
<evidence type="ECO:0000256" key="5">
    <source>
        <dbReference type="ARBA" id="ARBA00022734"/>
    </source>
</evidence>
<keyword evidence="9" id="KW-1185">Reference proteome</keyword>
<reference evidence="10" key="1">
    <citation type="submission" date="2025-08" db="UniProtKB">
        <authorList>
            <consortium name="RefSeq"/>
        </authorList>
    </citation>
    <scope>IDENTIFICATION</scope>
    <source>
        <strain evidence="10">Wakin</strain>
        <tissue evidence="10">Muscle</tissue>
    </source>
</reference>
<dbReference type="GO" id="GO:0010185">
    <property type="term" value="P:regulation of cellular defense response"/>
    <property type="evidence" value="ECO:0007669"/>
    <property type="project" value="UniProtKB-ARBA"/>
</dbReference>
<dbReference type="Pfam" id="PF22633">
    <property type="entry name" value="F5_F8_type_C_2"/>
    <property type="match status" value="1"/>
</dbReference>
<accession>A0A6P6LRZ4</accession>
<comment type="similarity">
    <text evidence="2">Belongs to the fucolectin family.</text>
</comment>
<dbReference type="KEGG" id="caua:113061986"/>
<dbReference type="Gene3D" id="2.60.120.260">
    <property type="entry name" value="Galactose-binding domain-like"/>
    <property type="match status" value="1"/>
</dbReference>
<dbReference type="GeneID" id="113061986"/>
<keyword evidence="6" id="KW-0106">Calcium</keyword>
<keyword evidence="4" id="KW-0479">Metal-binding</keyword>
<evidence type="ECO:0000313" key="9">
    <source>
        <dbReference type="Proteomes" id="UP000515129"/>
    </source>
</evidence>
<dbReference type="Proteomes" id="UP000515129">
    <property type="component" value="Chromosome 44"/>
</dbReference>
<keyword evidence="5" id="KW-0430">Lectin</keyword>
<name>A0A6P6LRZ4_CARAU</name>
<feature type="domain" description="Fucolectin tachylectin-4 pentraxin-1" evidence="8">
    <location>
        <begin position="41"/>
        <end position="182"/>
    </location>
</feature>
<dbReference type="GO" id="GO:0046872">
    <property type="term" value="F:metal ion binding"/>
    <property type="evidence" value="ECO:0007669"/>
    <property type="project" value="UniProtKB-KW"/>
</dbReference>
<dbReference type="PANTHER" id="PTHR45713:SF20">
    <property type="entry name" value="FUCOLECTIN TACHYLECTIN-4 PENTRAXIN-1 DOMAIN-CONTAINING PROTEIN"/>
    <property type="match status" value="1"/>
</dbReference>
<comment type="function">
    <text evidence="1">Acts as a defensive agent. Recognizes blood group fucosylated oligosaccharides including A, B, H and Lewis B-type antigens. Does not recognize Lewis A antigen and has low affinity for monovalent haptens.</text>
</comment>
<evidence type="ECO:0000256" key="3">
    <source>
        <dbReference type="ARBA" id="ARBA00011233"/>
    </source>
</evidence>
<dbReference type="OrthoDB" id="547680at2759"/>
<evidence type="ECO:0000256" key="2">
    <source>
        <dbReference type="ARBA" id="ARBA00010147"/>
    </source>
</evidence>
<dbReference type="AlphaFoldDB" id="A0A6P6LRZ4"/>
<proteinExistence type="inferred from homology"/>
<dbReference type="SMART" id="SM00607">
    <property type="entry name" value="FTP"/>
    <property type="match status" value="1"/>
</dbReference>
<sequence>MHSSLLIWFTHIYTEERQVRMADLVILFLTLFPGLCIADLSGNLALGAAAVQSSTYDYLGAAQNGIDGNRQSNYFLGSCTHTAGGSNPWWRVDLKKAHKITRVRITNRGDCCAERLIGAQIRIGNSLAYNGNSNQLVRIIGYIQPGGTQTFDFTPVKGRYVNIFLPGLNKYLTLCEVEVFAD</sequence>
<dbReference type="InterPro" id="IPR006585">
    <property type="entry name" value="FTP1"/>
</dbReference>
<dbReference type="SUPFAM" id="SSF49785">
    <property type="entry name" value="Galactose-binding domain-like"/>
    <property type="match status" value="1"/>
</dbReference>
<evidence type="ECO:0000256" key="1">
    <source>
        <dbReference type="ARBA" id="ARBA00002219"/>
    </source>
</evidence>
<evidence type="ECO:0000256" key="6">
    <source>
        <dbReference type="ARBA" id="ARBA00022837"/>
    </source>
</evidence>
<evidence type="ECO:0000256" key="4">
    <source>
        <dbReference type="ARBA" id="ARBA00022723"/>
    </source>
</evidence>
<dbReference type="RefSeq" id="XP_026087269.1">
    <property type="nucleotide sequence ID" value="XM_026231484.1"/>
</dbReference>
<comment type="subunit">
    <text evidence="3">Homotrimer.</text>
</comment>
<protein>
    <submittedName>
        <fullName evidence="10">Fucolectin-like isoform X1</fullName>
    </submittedName>
</protein>
<evidence type="ECO:0000313" key="10">
    <source>
        <dbReference type="RefSeq" id="XP_026087269.1"/>
    </source>
</evidence>
<dbReference type="GO" id="GO:0042806">
    <property type="term" value="F:fucose binding"/>
    <property type="evidence" value="ECO:0007669"/>
    <property type="project" value="UniProtKB-ARBA"/>
</dbReference>
<keyword evidence="7" id="KW-1015">Disulfide bond</keyword>
<dbReference type="PANTHER" id="PTHR45713">
    <property type="entry name" value="FTP DOMAIN-CONTAINING PROTEIN"/>
    <property type="match status" value="1"/>
</dbReference>
<gene>
    <name evidence="10" type="primary">LOC113061986</name>
</gene>
<evidence type="ECO:0000256" key="7">
    <source>
        <dbReference type="ARBA" id="ARBA00023157"/>
    </source>
</evidence>